<dbReference type="AlphaFoldDB" id="A0A6P2CC00"/>
<protein>
    <submittedName>
        <fullName evidence="1">Uncharacterized protein</fullName>
    </submittedName>
</protein>
<comment type="caution">
    <text evidence="1">The sequence shown here is derived from an EMBL/GenBank/DDBJ whole genome shotgun (WGS) entry which is preliminary data.</text>
</comment>
<evidence type="ECO:0000313" key="2">
    <source>
        <dbReference type="Proteomes" id="UP000471120"/>
    </source>
</evidence>
<dbReference type="Proteomes" id="UP000471120">
    <property type="component" value="Unassembled WGS sequence"/>
</dbReference>
<dbReference type="RefSeq" id="WP_010836810.1">
    <property type="nucleotide sequence ID" value="NZ_QRCM01000001.1"/>
</dbReference>
<organism evidence="1 2">
    <name type="scientific">Rhodococcus rhodnii</name>
    <dbReference type="NCBI Taxonomy" id="38312"/>
    <lineage>
        <taxon>Bacteria</taxon>
        <taxon>Bacillati</taxon>
        <taxon>Actinomycetota</taxon>
        <taxon>Actinomycetes</taxon>
        <taxon>Mycobacteriales</taxon>
        <taxon>Nocardiaceae</taxon>
        <taxon>Rhodococcus</taxon>
    </lineage>
</organism>
<accession>A0A6P2CC00</accession>
<sequence length="108" mass="12037">MSHDEFVGILSSMGDPNRPVMSKPPRVAASRDFIREVRDELALTDEHAERAADWIANKLERYAAYFARPVMSLDGLGPQCSLCEAPWPLCGHHHLSGWDDTDEDGDDA</sequence>
<name>A0A6P2CC00_9NOCA</name>
<gene>
    <name evidence="1" type="ORF">DW322_08740</name>
</gene>
<reference evidence="1 2" key="1">
    <citation type="submission" date="2018-07" db="EMBL/GenBank/DDBJ databases">
        <title>Genome sequence of Rhodococcus rhodnii ATCC 35071 from Rhodnius prolixus.</title>
        <authorList>
            <person name="Patel V."/>
            <person name="Vogel K.J."/>
        </authorList>
    </citation>
    <scope>NUCLEOTIDE SEQUENCE [LARGE SCALE GENOMIC DNA]</scope>
    <source>
        <strain evidence="1 2">ATCC 35071</strain>
    </source>
</reference>
<dbReference type="EMBL" id="QRCM01000001">
    <property type="protein sequence ID" value="TXG90294.1"/>
    <property type="molecule type" value="Genomic_DNA"/>
</dbReference>
<evidence type="ECO:0000313" key="1">
    <source>
        <dbReference type="EMBL" id="TXG90294.1"/>
    </source>
</evidence>
<proteinExistence type="predicted"/>